<name>A0ABV0Z8H8_9TELE</name>
<dbReference type="EMBL" id="JAHRIP010056816">
    <property type="protein sequence ID" value="MEQ2302517.1"/>
    <property type="molecule type" value="Genomic_DNA"/>
</dbReference>
<evidence type="ECO:0000313" key="2">
    <source>
        <dbReference type="Proteomes" id="UP001469553"/>
    </source>
</evidence>
<comment type="caution">
    <text evidence="1">The sequence shown here is derived from an EMBL/GenBank/DDBJ whole genome shotgun (WGS) entry which is preliminary data.</text>
</comment>
<proteinExistence type="predicted"/>
<protein>
    <submittedName>
        <fullName evidence="1">Uncharacterized protein</fullName>
    </submittedName>
</protein>
<accession>A0ABV0Z8H8</accession>
<keyword evidence="2" id="KW-1185">Reference proteome</keyword>
<evidence type="ECO:0000313" key="1">
    <source>
        <dbReference type="EMBL" id="MEQ2302517.1"/>
    </source>
</evidence>
<gene>
    <name evidence="1" type="ORF">AMECASPLE_007575</name>
</gene>
<organism evidence="1 2">
    <name type="scientific">Ameca splendens</name>
    <dbReference type="NCBI Taxonomy" id="208324"/>
    <lineage>
        <taxon>Eukaryota</taxon>
        <taxon>Metazoa</taxon>
        <taxon>Chordata</taxon>
        <taxon>Craniata</taxon>
        <taxon>Vertebrata</taxon>
        <taxon>Euteleostomi</taxon>
        <taxon>Actinopterygii</taxon>
        <taxon>Neopterygii</taxon>
        <taxon>Teleostei</taxon>
        <taxon>Neoteleostei</taxon>
        <taxon>Acanthomorphata</taxon>
        <taxon>Ovalentaria</taxon>
        <taxon>Atherinomorphae</taxon>
        <taxon>Cyprinodontiformes</taxon>
        <taxon>Goodeidae</taxon>
        <taxon>Ameca</taxon>
    </lineage>
</organism>
<sequence>MLVYLEPFYSLECTYSLMSLLCTLSALLRVCFKFSPFVLFLSLIFHSTSIMSTLFSEFPTPVFASPSPLSPSIWYNKGSAVCCLAGRVLSEGRRHFQSLCSRAC</sequence>
<dbReference type="Proteomes" id="UP001469553">
    <property type="component" value="Unassembled WGS sequence"/>
</dbReference>
<reference evidence="1 2" key="1">
    <citation type="submission" date="2021-06" db="EMBL/GenBank/DDBJ databases">
        <authorList>
            <person name="Palmer J.M."/>
        </authorList>
    </citation>
    <scope>NUCLEOTIDE SEQUENCE [LARGE SCALE GENOMIC DNA]</scope>
    <source>
        <strain evidence="1 2">AS_MEX2019</strain>
        <tissue evidence="1">Muscle</tissue>
    </source>
</reference>